<dbReference type="PANTHER" id="PTHR13610:SF9">
    <property type="entry name" value="FI06469P"/>
    <property type="match status" value="1"/>
</dbReference>
<feature type="domain" description="Methyltransferase type 12" evidence="4">
    <location>
        <begin position="62"/>
        <end position="139"/>
    </location>
</feature>
<gene>
    <name evidence="5" type="ordered locus">Dalk_0810</name>
</gene>
<accession>B8FHU8</accession>
<evidence type="ECO:0000313" key="5">
    <source>
        <dbReference type="EMBL" id="ACL02515.1"/>
    </source>
</evidence>
<dbReference type="eggNOG" id="COG2264">
    <property type="taxonomic scope" value="Bacteria"/>
</dbReference>
<dbReference type="GO" id="GO:0016279">
    <property type="term" value="F:protein-lysine N-methyltransferase activity"/>
    <property type="evidence" value="ECO:0007669"/>
    <property type="project" value="InterPro"/>
</dbReference>
<organism evidence="5 6">
    <name type="scientific">Desulfatibacillum aliphaticivorans</name>
    <dbReference type="NCBI Taxonomy" id="218208"/>
    <lineage>
        <taxon>Bacteria</taxon>
        <taxon>Pseudomonadati</taxon>
        <taxon>Thermodesulfobacteriota</taxon>
        <taxon>Desulfobacteria</taxon>
        <taxon>Desulfobacterales</taxon>
        <taxon>Desulfatibacillaceae</taxon>
        <taxon>Desulfatibacillum</taxon>
    </lineage>
</organism>
<dbReference type="Proteomes" id="UP000000739">
    <property type="component" value="Chromosome"/>
</dbReference>
<keyword evidence="2" id="KW-0808">Transferase</keyword>
<dbReference type="GO" id="GO:0032259">
    <property type="term" value="P:methylation"/>
    <property type="evidence" value="ECO:0007669"/>
    <property type="project" value="UniProtKB-KW"/>
</dbReference>
<dbReference type="InterPro" id="IPR029063">
    <property type="entry name" value="SAM-dependent_MTases_sf"/>
</dbReference>
<dbReference type="InterPro" id="IPR026170">
    <property type="entry name" value="FAM173A/B"/>
</dbReference>
<dbReference type="CDD" id="cd02440">
    <property type="entry name" value="AdoMet_MTases"/>
    <property type="match status" value="1"/>
</dbReference>
<dbReference type="Pfam" id="PF08242">
    <property type="entry name" value="Methyltransf_12"/>
    <property type="match status" value="1"/>
</dbReference>
<evidence type="ECO:0000256" key="2">
    <source>
        <dbReference type="ARBA" id="ARBA00022679"/>
    </source>
</evidence>
<dbReference type="Gene3D" id="3.40.50.150">
    <property type="entry name" value="Vaccinia Virus protein VP39"/>
    <property type="match status" value="1"/>
</dbReference>
<keyword evidence="1 5" id="KW-0489">Methyltransferase</keyword>
<dbReference type="PANTHER" id="PTHR13610">
    <property type="entry name" value="METHYLTRANSFERASE DOMAIN-CONTAINING PROTEIN"/>
    <property type="match status" value="1"/>
</dbReference>
<dbReference type="SUPFAM" id="SSF53335">
    <property type="entry name" value="S-adenosyl-L-methionine-dependent methyltransferases"/>
    <property type="match status" value="1"/>
</dbReference>
<evidence type="ECO:0000256" key="1">
    <source>
        <dbReference type="ARBA" id="ARBA00022603"/>
    </source>
</evidence>
<name>B8FHU8_DESAL</name>
<keyword evidence="3" id="KW-0949">S-adenosyl-L-methionine</keyword>
<dbReference type="EMBL" id="CP001322">
    <property type="protein sequence ID" value="ACL02515.1"/>
    <property type="molecule type" value="Genomic_DNA"/>
</dbReference>
<evidence type="ECO:0000259" key="4">
    <source>
        <dbReference type="Pfam" id="PF08242"/>
    </source>
</evidence>
<dbReference type="InterPro" id="IPR013217">
    <property type="entry name" value="Methyltransf_12"/>
</dbReference>
<sequence length="184" mass="20349">MPMWILAPLALLGGLFLIKFVYVVCTAMVLSKTRGALFVATPQARVNAFLESMPMEENALFIDLGCGDGRVISGAVKKYGVRAVGYDLNPLALLTAKARNLFLSKAKIKARDFFRADLSQADYVFCYLFPDVMHDLSQKLKQELKPGAKAVSANFPLPGWSPYSVIKPKGALNHDPIYLYEVEE</sequence>
<evidence type="ECO:0000256" key="3">
    <source>
        <dbReference type="ARBA" id="ARBA00022691"/>
    </source>
</evidence>
<keyword evidence="6" id="KW-1185">Reference proteome</keyword>
<protein>
    <submittedName>
        <fullName evidence="5">Methyltransferase type 12</fullName>
    </submittedName>
</protein>
<evidence type="ECO:0000313" key="6">
    <source>
        <dbReference type="Proteomes" id="UP000000739"/>
    </source>
</evidence>
<proteinExistence type="predicted"/>
<dbReference type="KEGG" id="dal:Dalk_0810"/>
<dbReference type="HOGENOM" id="CLU_068443_3_1_7"/>
<dbReference type="AlphaFoldDB" id="B8FHU8"/>
<reference evidence="5 6" key="1">
    <citation type="journal article" date="2012" name="Environ. Microbiol.">
        <title>The genome sequence of Desulfatibacillum alkenivorans AK-01: a blueprint for anaerobic alkane oxidation.</title>
        <authorList>
            <person name="Callaghan A.V."/>
            <person name="Morris B.E."/>
            <person name="Pereira I.A."/>
            <person name="McInerney M.J."/>
            <person name="Austin R.N."/>
            <person name="Groves J.T."/>
            <person name="Kukor J.J."/>
            <person name="Suflita J.M."/>
            <person name="Young L.Y."/>
            <person name="Zylstra G.J."/>
            <person name="Wawrik B."/>
        </authorList>
    </citation>
    <scope>NUCLEOTIDE SEQUENCE [LARGE SCALE GENOMIC DNA]</scope>
    <source>
        <strain evidence="5 6">AK-01</strain>
    </source>
</reference>